<reference evidence="2" key="1">
    <citation type="journal article" date="2014" name="Front. Microbiol.">
        <title>High frequency of phylogenetically diverse reductive dehalogenase-homologous genes in deep subseafloor sedimentary metagenomes.</title>
        <authorList>
            <person name="Kawai M."/>
            <person name="Futagami T."/>
            <person name="Toyoda A."/>
            <person name="Takaki Y."/>
            <person name="Nishi S."/>
            <person name="Hori S."/>
            <person name="Arai W."/>
            <person name="Tsubouchi T."/>
            <person name="Morono Y."/>
            <person name="Uchiyama I."/>
            <person name="Ito T."/>
            <person name="Fujiyama A."/>
            <person name="Inagaki F."/>
            <person name="Takami H."/>
        </authorList>
    </citation>
    <scope>NUCLEOTIDE SEQUENCE</scope>
    <source>
        <strain evidence="2">Expedition CK06-06</strain>
    </source>
</reference>
<comment type="caution">
    <text evidence="2">The sequence shown here is derived from an EMBL/GenBank/DDBJ whole genome shotgun (WGS) entry which is preliminary data.</text>
</comment>
<keyword evidence="1" id="KW-1133">Transmembrane helix</keyword>
<feature type="non-terminal residue" evidence="2">
    <location>
        <position position="232"/>
    </location>
</feature>
<organism evidence="2">
    <name type="scientific">marine sediment metagenome</name>
    <dbReference type="NCBI Taxonomy" id="412755"/>
    <lineage>
        <taxon>unclassified sequences</taxon>
        <taxon>metagenomes</taxon>
        <taxon>ecological metagenomes</taxon>
    </lineage>
</organism>
<feature type="transmembrane region" description="Helical" evidence="1">
    <location>
        <begin position="88"/>
        <end position="107"/>
    </location>
</feature>
<feature type="transmembrane region" description="Helical" evidence="1">
    <location>
        <begin position="66"/>
        <end position="82"/>
    </location>
</feature>
<dbReference type="AlphaFoldDB" id="X1SNT5"/>
<evidence type="ECO:0000256" key="1">
    <source>
        <dbReference type="SAM" id="Phobius"/>
    </source>
</evidence>
<name>X1SNT5_9ZZZZ</name>
<dbReference type="EMBL" id="BARW01019390">
    <property type="protein sequence ID" value="GAI94742.1"/>
    <property type="molecule type" value="Genomic_DNA"/>
</dbReference>
<keyword evidence="1" id="KW-0472">Membrane</keyword>
<protein>
    <submittedName>
        <fullName evidence="2">Uncharacterized protein</fullName>
    </submittedName>
</protein>
<gene>
    <name evidence="2" type="ORF">S12H4_32974</name>
</gene>
<evidence type="ECO:0000313" key="2">
    <source>
        <dbReference type="EMBL" id="GAI94742.1"/>
    </source>
</evidence>
<keyword evidence="1" id="KW-0812">Transmembrane</keyword>
<proteinExistence type="predicted"/>
<sequence length="232" mass="26172">MAEYIEWQICGGPEEGKSSLDITLDILINQHLASQKALNGALGDGKIEPPASGEEQAFRAKSGRRWGWGAIVGGLVSLGAIILLGLSILWIVIDGLLFGWAGIKYFVIGRATYKKMIEAGFTPEDARQQAIALSTIDQKEFRNFIKHYKTLQRKDVRLKKTGASERALGISEEALSITQEKLKRYLIHKGIHPKAAKAFLDLALSQWYRNPINWLVYRWIMTHEKIEYQFKS</sequence>
<accession>X1SNT5</accession>